<dbReference type="Gene3D" id="2.60.40.10">
    <property type="entry name" value="Immunoglobulins"/>
    <property type="match status" value="1"/>
</dbReference>
<comment type="caution">
    <text evidence="1">The sequence shown here is derived from an EMBL/GenBank/DDBJ whole genome shotgun (WGS) entry which is preliminary data.</text>
</comment>
<reference evidence="1" key="1">
    <citation type="journal article" date="2014" name="Front. Microbiol.">
        <title>High frequency of phylogenetically diverse reductive dehalogenase-homologous genes in deep subseafloor sedimentary metagenomes.</title>
        <authorList>
            <person name="Kawai M."/>
            <person name="Futagami T."/>
            <person name="Toyoda A."/>
            <person name="Takaki Y."/>
            <person name="Nishi S."/>
            <person name="Hori S."/>
            <person name="Arai W."/>
            <person name="Tsubouchi T."/>
            <person name="Morono Y."/>
            <person name="Uchiyama I."/>
            <person name="Ito T."/>
            <person name="Fujiyama A."/>
            <person name="Inagaki F."/>
            <person name="Takami H."/>
        </authorList>
    </citation>
    <scope>NUCLEOTIDE SEQUENCE</scope>
    <source>
        <strain evidence="1">Expedition CK06-06</strain>
    </source>
</reference>
<gene>
    <name evidence="1" type="ORF">S01H4_53068</name>
</gene>
<evidence type="ECO:0008006" key="2">
    <source>
        <dbReference type="Google" id="ProtNLM"/>
    </source>
</evidence>
<evidence type="ECO:0000313" key="1">
    <source>
        <dbReference type="EMBL" id="GAH16792.1"/>
    </source>
</evidence>
<sequence length="112" mass="12290">LVSGINGVNGLEQSSPTSATLTAHQKKTTAIAGYVYNTNGDFLEGLTVELYQNGVLIGTTTTDENGFYYFIDIDEGDYEVHVLFNDSNEIQVATASKNELEEVNFELLYDPL</sequence>
<dbReference type="AlphaFoldDB" id="X1D970"/>
<dbReference type="SUPFAM" id="SSF49478">
    <property type="entry name" value="Cna protein B-type domain"/>
    <property type="match status" value="1"/>
</dbReference>
<dbReference type="InterPro" id="IPR013783">
    <property type="entry name" value="Ig-like_fold"/>
</dbReference>
<proteinExistence type="predicted"/>
<feature type="non-terminal residue" evidence="1">
    <location>
        <position position="1"/>
    </location>
</feature>
<name>X1D970_9ZZZZ</name>
<organism evidence="1">
    <name type="scientific">marine sediment metagenome</name>
    <dbReference type="NCBI Taxonomy" id="412755"/>
    <lineage>
        <taxon>unclassified sequences</taxon>
        <taxon>metagenomes</taxon>
        <taxon>ecological metagenomes</taxon>
    </lineage>
</organism>
<dbReference type="EMBL" id="BART01030381">
    <property type="protein sequence ID" value="GAH16792.1"/>
    <property type="molecule type" value="Genomic_DNA"/>
</dbReference>
<accession>X1D970</accession>
<protein>
    <recommendedName>
        <fullName evidence="2">SD-repeat containing protein B domain-containing protein</fullName>
    </recommendedName>
</protein>
<dbReference type="Pfam" id="PF13620">
    <property type="entry name" value="CarboxypepD_reg"/>
    <property type="match status" value="1"/>
</dbReference>